<name>V4PKE6_9CAUL</name>
<organism evidence="2 3">
    <name type="scientific">Asticcacaulis benevestitus DSM 16100 = ATCC BAA-896</name>
    <dbReference type="NCBI Taxonomy" id="1121022"/>
    <lineage>
        <taxon>Bacteria</taxon>
        <taxon>Pseudomonadati</taxon>
        <taxon>Pseudomonadota</taxon>
        <taxon>Alphaproteobacteria</taxon>
        <taxon>Caulobacterales</taxon>
        <taxon>Caulobacteraceae</taxon>
        <taxon>Asticcacaulis</taxon>
    </lineage>
</organism>
<evidence type="ECO:0000256" key="1">
    <source>
        <dbReference type="ARBA" id="ARBA00023115"/>
    </source>
</evidence>
<protein>
    <recommendedName>
        <fullName evidence="4">PABS domain-containing protein</fullName>
    </recommendedName>
</protein>
<dbReference type="PANTHER" id="PTHR43317:SF1">
    <property type="entry name" value="THERMOSPERMINE SYNTHASE ACAULIS5"/>
    <property type="match status" value="1"/>
</dbReference>
<dbReference type="Proteomes" id="UP000017837">
    <property type="component" value="Unassembled WGS sequence"/>
</dbReference>
<dbReference type="GO" id="GO:0006596">
    <property type="term" value="P:polyamine biosynthetic process"/>
    <property type="evidence" value="ECO:0007669"/>
    <property type="project" value="UniProtKB-KW"/>
</dbReference>
<dbReference type="SUPFAM" id="SSF53335">
    <property type="entry name" value="S-adenosyl-L-methionine-dependent methyltransferases"/>
    <property type="match status" value="1"/>
</dbReference>
<comment type="caution">
    <text evidence="2">The sequence shown here is derived from an EMBL/GenBank/DDBJ whole genome shotgun (WGS) entry which is preliminary data.</text>
</comment>
<keyword evidence="1" id="KW-0620">Polyamine biosynthesis</keyword>
<keyword evidence="3" id="KW-1185">Reference proteome</keyword>
<sequence length="245" mass="26819">MKQLALYDGPFGKVRIIERLCDGARSYSMGGGLQTLVDVTGTSLFGYVNALKLLLRDQKSVLMLGGGGGSLATMLARKGHSVTVVDIDPMAETIARRYFDLDPRVRWFTEDGLTFPDRCGVTYDAIVVDACTGKGTVPGFTRSDWLSGVMKACTDSGVLMLNLAYNLVNEGSVAIDGFALSEEMSRLGFHSVLLRPEDGWEGNELLILSRTQPAINLRTPEILDRPTEARSYLLSLRAHVRQARL</sequence>
<dbReference type="PATRIC" id="fig|1121022.4.peg.3193"/>
<dbReference type="RefSeq" id="WP_018083138.1">
    <property type="nucleotide sequence ID" value="NZ_AQWM01000024.1"/>
</dbReference>
<accession>V4PKE6</accession>
<evidence type="ECO:0008006" key="4">
    <source>
        <dbReference type="Google" id="ProtNLM"/>
    </source>
</evidence>
<evidence type="ECO:0000313" key="2">
    <source>
        <dbReference type="EMBL" id="ESQ88686.1"/>
    </source>
</evidence>
<dbReference type="OrthoDB" id="8062132at2"/>
<reference evidence="2 3" key="1">
    <citation type="journal article" date="2014" name="Nature">
        <title>Sequential evolution of bacterial morphology by co-option of a developmental regulator.</title>
        <authorList>
            <person name="Jiang C."/>
            <person name="Brown P.J."/>
            <person name="Ducret A."/>
            <person name="Brun Y.V."/>
        </authorList>
    </citation>
    <scope>NUCLEOTIDE SEQUENCE [LARGE SCALE GENOMIC DNA]</scope>
    <source>
        <strain evidence="2 3">DSM 16100</strain>
    </source>
</reference>
<dbReference type="AlphaFoldDB" id="V4PKE6"/>
<dbReference type="eggNOG" id="COG2518">
    <property type="taxonomic scope" value="Bacteria"/>
</dbReference>
<dbReference type="InterPro" id="IPR029063">
    <property type="entry name" value="SAM-dependent_MTases_sf"/>
</dbReference>
<dbReference type="CDD" id="cd02440">
    <property type="entry name" value="AdoMet_MTases"/>
    <property type="match status" value="1"/>
</dbReference>
<dbReference type="EMBL" id="AWGB01000035">
    <property type="protein sequence ID" value="ESQ88686.1"/>
    <property type="molecule type" value="Genomic_DNA"/>
</dbReference>
<proteinExistence type="predicted"/>
<dbReference type="STRING" id="1121022.GCA_000376105_03462"/>
<dbReference type="Pfam" id="PF01564">
    <property type="entry name" value="Spermine_synth"/>
    <property type="match status" value="1"/>
</dbReference>
<dbReference type="Gene3D" id="3.40.50.150">
    <property type="entry name" value="Vaccinia Virus protein VP39"/>
    <property type="match status" value="1"/>
</dbReference>
<gene>
    <name evidence="2" type="ORF">ABENE_15705</name>
</gene>
<dbReference type="PANTHER" id="PTHR43317">
    <property type="entry name" value="THERMOSPERMINE SYNTHASE ACAULIS5"/>
    <property type="match status" value="1"/>
</dbReference>
<evidence type="ECO:0000313" key="3">
    <source>
        <dbReference type="Proteomes" id="UP000017837"/>
    </source>
</evidence>